<dbReference type="PANTHER" id="PTHR30313">
    <property type="entry name" value="DNA PRIMASE"/>
    <property type="match status" value="1"/>
</dbReference>
<gene>
    <name evidence="12" type="primary">dnaG</name>
    <name evidence="16" type="ORF">DCCM_2840</name>
</gene>
<dbReference type="InterPro" id="IPR016136">
    <property type="entry name" value="DNA_helicase_N/primase_C"/>
</dbReference>
<dbReference type="InterPro" id="IPR036185">
    <property type="entry name" value="DNA_heli_DnaB-like_N_sf"/>
</dbReference>
<evidence type="ECO:0000256" key="12">
    <source>
        <dbReference type="HAMAP-Rule" id="MF_00974"/>
    </source>
</evidence>
<evidence type="ECO:0000256" key="1">
    <source>
        <dbReference type="ARBA" id="ARBA00022478"/>
    </source>
</evidence>
<comment type="function">
    <text evidence="12 13">RNA polymerase that catalyzes the synthesis of short RNA molecules used as primers for DNA polymerase during DNA replication.</text>
</comment>
<dbReference type="Gene3D" id="3.90.580.10">
    <property type="entry name" value="Zinc finger, CHC2-type domain"/>
    <property type="match status" value="1"/>
</dbReference>
<comment type="cofactor">
    <cofactor evidence="12 13 14">
        <name>Zn(2+)</name>
        <dbReference type="ChEBI" id="CHEBI:29105"/>
    </cofactor>
    <text evidence="12 13 14">Binds 1 zinc ion per monomer.</text>
</comment>
<dbReference type="PROSITE" id="PS50880">
    <property type="entry name" value="TOPRIM"/>
    <property type="match status" value="1"/>
</dbReference>
<evidence type="ECO:0000256" key="6">
    <source>
        <dbReference type="ARBA" id="ARBA00022723"/>
    </source>
</evidence>
<keyword evidence="5 12" id="KW-0235">DNA replication</keyword>
<dbReference type="InterPro" id="IPR037068">
    <property type="entry name" value="DNA_primase_core_N_sf"/>
</dbReference>
<dbReference type="InterPro" id="IPR002694">
    <property type="entry name" value="Znf_CHC2"/>
</dbReference>
<protein>
    <recommendedName>
        <fullName evidence="12 13">DNA primase</fullName>
        <ecNumber evidence="12">2.7.7.101</ecNumber>
    </recommendedName>
</protein>
<keyword evidence="8 12" id="KW-0862">Zinc</keyword>
<dbReference type="GO" id="GO:0005737">
    <property type="term" value="C:cytoplasm"/>
    <property type="evidence" value="ECO:0007669"/>
    <property type="project" value="TreeGrafter"/>
</dbReference>
<evidence type="ECO:0000259" key="15">
    <source>
        <dbReference type="PROSITE" id="PS50880"/>
    </source>
</evidence>
<dbReference type="PANTHER" id="PTHR30313:SF2">
    <property type="entry name" value="DNA PRIMASE"/>
    <property type="match status" value="1"/>
</dbReference>
<dbReference type="HAMAP" id="MF_00974">
    <property type="entry name" value="DNA_primase_DnaG"/>
    <property type="match status" value="1"/>
</dbReference>
<evidence type="ECO:0000256" key="2">
    <source>
        <dbReference type="ARBA" id="ARBA00022515"/>
    </source>
</evidence>
<dbReference type="GO" id="GO:1990077">
    <property type="term" value="C:primosome complex"/>
    <property type="evidence" value="ECO:0007669"/>
    <property type="project" value="UniProtKB-KW"/>
</dbReference>
<comment type="similarity">
    <text evidence="12 13">Belongs to the DnaG primase family.</text>
</comment>
<evidence type="ECO:0000256" key="14">
    <source>
        <dbReference type="PIRSR" id="PIRSR002811-1"/>
    </source>
</evidence>
<evidence type="ECO:0000256" key="13">
    <source>
        <dbReference type="PIRNR" id="PIRNR002811"/>
    </source>
</evidence>
<feature type="domain" description="Toprim" evidence="15">
    <location>
        <begin position="258"/>
        <end position="339"/>
    </location>
</feature>
<evidence type="ECO:0000256" key="7">
    <source>
        <dbReference type="ARBA" id="ARBA00022771"/>
    </source>
</evidence>
<keyword evidence="17" id="KW-1185">Reference proteome</keyword>
<dbReference type="GO" id="GO:0003677">
    <property type="term" value="F:DNA binding"/>
    <property type="evidence" value="ECO:0007669"/>
    <property type="project" value="UniProtKB-KW"/>
</dbReference>
<dbReference type="EMBL" id="BFAV01000119">
    <property type="protein sequence ID" value="GBF33730.1"/>
    <property type="molecule type" value="Genomic_DNA"/>
</dbReference>
<dbReference type="GO" id="GO:0005524">
    <property type="term" value="F:ATP binding"/>
    <property type="evidence" value="ECO:0007669"/>
    <property type="project" value="InterPro"/>
</dbReference>
<dbReference type="FunFam" id="3.40.1360.10:FF:000002">
    <property type="entry name" value="DNA primase"/>
    <property type="match status" value="1"/>
</dbReference>
<dbReference type="Gene3D" id="3.90.980.10">
    <property type="entry name" value="DNA primase, catalytic core, N-terminal domain"/>
    <property type="match status" value="1"/>
</dbReference>
<proteinExistence type="inferred from homology"/>
<dbReference type="InterPro" id="IPR006171">
    <property type="entry name" value="TOPRIM_dom"/>
</dbReference>
<dbReference type="SUPFAM" id="SSF56731">
    <property type="entry name" value="DNA primase core"/>
    <property type="match status" value="1"/>
</dbReference>
<dbReference type="Pfam" id="PF08275">
    <property type="entry name" value="DNAG_N"/>
    <property type="match status" value="1"/>
</dbReference>
<evidence type="ECO:0000256" key="8">
    <source>
        <dbReference type="ARBA" id="ARBA00022833"/>
    </source>
</evidence>
<dbReference type="SUPFAM" id="SSF48024">
    <property type="entry name" value="N-terminal domain of DnaB helicase"/>
    <property type="match status" value="1"/>
</dbReference>
<dbReference type="EC" id="2.7.7.101" evidence="12"/>
<name>A0A2L2XC63_9FIRM</name>
<keyword evidence="7 12" id="KW-0863">Zinc-finger</keyword>
<keyword evidence="6 12" id="KW-0479">Metal-binding</keyword>
<keyword evidence="4 12" id="KW-0548">Nucleotidyltransferase</keyword>
<keyword evidence="10 12" id="KW-0238">DNA-binding</keyword>
<dbReference type="SMART" id="SM00493">
    <property type="entry name" value="TOPRIM"/>
    <property type="match status" value="1"/>
</dbReference>
<dbReference type="Proteomes" id="UP000239549">
    <property type="component" value="Unassembled WGS sequence"/>
</dbReference>
<dbReference type="SUPFAM" id="SSF57783">
    <property type="entry name" value="Zinc beta-ribbon"/>
    <property type="match status" value="1"/>
</dbReference>
<evidence type="ECO:0000256" key="9">
    <source>
        <dbReference type="ARBA" id="ARBA00022842"/>
    </source>
</evidence>
<dbReference type="RefSeq" id="WP_104372080.1">
    <property type="nucleotide sequence ID" value="NZ_BFAV01000119.1"/>
</dbReference>
<evidence type="ECO:0000256" key="10">
    <source>
        <dbReference type="ARBA" id="ARBA00023125"/>
    </source>
</evidence>
<dbReference type="Pfam" id="PF01807">
    <property type="entry name" value="Zn_ribbon_DnaG"/>
    <property type="match status" value="1"/>
</dbReference>
<dbReference type="InterPro" id="IPR036977">
    <property type="entry name" value="DNA_primase_Znf_CHC2"/>
</dbReference>
<keyword evidence="2 12" id="KW-0639">Primosome</keyword>
<dbReference type="CDD" id="cd03364">
    <property type="entry name" value="TOPRIM_DnaG_primases"/>
    <property type="match status" value="1"/>
</dbReference>
<comment type="caution">
    <text evidence="16">The sequence shown here is derived from an EMBL/GenBank/DDBJ whole genome shotgun (WGS) entry which is preliminary data.</text>
</comment>
<organism evidence="16 17">
    <name type="scientific">Desulfocucumis palustris</name>
    <dbReference type="NCBI Taxonomy" id="1898651"/>
    <lineage>
        <taxon>Bacteria</taxon>
        <taxon>Bacillati</taxon>
        <taxon>Bacillota</taxon>
        <taxon>Clostridia</taxon>
        <taxon>Eubacteriales</taxon>
        <taxon>Desulfocucumaceae</taxon>
        <taxon>Desulfocucumis</taxon>
    </lineage>
</organism>
<keyword evidence="1 12" id="KW-0240">DNA-directed RNA polymerase</keyword>
<dbReference type="SMART" id="SM00400">
    <property type="entry name" value="ZnF_CHCC"/>
    <property type="match status" value="1"/>
</dbReference>
<dbReference type="AlphaFoldDB" id="A0A2L2XC63"/>
<evidence type="ECO:0000313" key="16">
    <source>
        <dbReference type="EMBL" id="GBF33730.1"/>
    </source>
</evidence>
<dbReference type="FunFam" id="3.90.580.10:FF:000001">
    <property type="entry name" value="DNA primase"/>
    <property type="match status" value="1"/>
</dbReference>
<dbReference type="InterPro" id="IPR030846">
    <property type="entry name" value="DnaG_bac"/>
</dbReference>
<dbReference type="InterPro" id="IPR050219">
    <property type="entry name" value="DnaG_primase"/>
</dbReference>
<dbReference type="GO" id="GO:0003678">
    <property type="term" value="F:DNA helicase activity"/>
    <property type="evidence" value="ECO:0007669"/>
    <property type="project" value="InterPro"/>
</dbReference>
<evidence type="ECO:0000256" key="11">
    <source>
        <dbReference type="ARBA" id="ARBA00023163"/>
    </source>
</evidence>
<reference evidence="17" key="1">
    <citation type="submission" date="2018-02" db="EMBL/GenBank/DDBJ databases">
        <title>Genome sequence of Desulfocucumis palustris strain NAW-5.</title>
        <authorList>
            <person name="Watanabe M."/>
            <person name="Kojima H."/>
            <person name="Fukui M."/>
        </authorList>
    </citation>
    <scope>NUCLEOTIDE SEQUENCE [LARGE SCALE GENOMIC DNA]</scope>
    <source>
        <strain evidence="17">NAW-5</strain>
    </source>
</reference>
<feature type="zinc finger region" description="CHC2-type" evidence="12 14">
    <location>
        <begin position="39"/>
        <end position="63"/>
    </location>
</feature>
<sequence>MGLISPEIIENVRVSTDIVQLIGEYVRLQKKGKNYVGNCPFHQERDPSFTVTPDKQIFYCFGCHAGGNAFKFLMLFEKLSFQEAVRRLASRAGIQLPETDSPRDRKKAARDEWAWKANALAAEYYHYILLNRPEGAVARDYLRGRGISDDIIKIFKLGFAPQGWENLLRFMKGKGYQPGELVELGLAMAGERGANRDRFRRRVMFPVNDALGRTRGFGGRILEAGQPKYLNSPETPYFDKGSILYGLDQARAAIRKKNQAVIMEGYLDVISAHQHGITNAVASLGTSLTPEQGKLLLRYTNRALFAYDSDRAGISATLRGLDVLQELGFSLGVITIPDGKDPDEFLRRHGAADWEELIISAEPLLEFKLGFLLREGKSRLEALADVLKNLANISRRAEQDEGIQLVSSRLGMSWDAVKEELESFKEHQGKIWPKPDKIAKNKHNIIKSEKIVDPVIVAERGILHLLLEDQNRIDYVVSVLGNDFWSEPLHREIFRMVVRHREQGGFEPARAMNELDEVAVMLVNRLLFEKIPGDDPDRIMEDYITAVNKNLINIKRTKLIQDLAEAEKTGDQDRMNQLMQQIQNLR</sequence>
<evidence type="ECO:0000256" key="4">
    <source>
        <dbReference type="ARBA" id="ARBA00022695"/>
    </source>
</evidence>
<keyword evidence="9" id="KW-0460">Magnesium</keyword>
<dbReference type="GO" id="GO:0006269">
    <property type="term" value="P:DNA replication, synthesis of primer"/>
    <property type="evidence" value="ECO:0007669"/>
    <property type="project" value="UniProtKB-UniRule"/>
</dbReference>
<evidence type="ECO:0000313" key="17">
    <source>
        <dbReference type="Proteomes" id="UP000239549"/>
    </source>
</evidence>
<comment type="catalytic activity">
    <reaction evidence="12">
        <text>ssDNA + n NTP = ssDNA/pppN(pN)n-1 hybrid + (n-1) diphosphate.</text>
        <dbReference type="EC" id="2.7.7.101"/>
    </reaction>
</comment>
<dbReference type="InterPro" id="IPR034151">
    <property type="entry name" value="TOPRIM_DnaG_bac"/>
</dbReference>
<dbReference type="NCBIfam" id="TIGR01391">
    <property type="entry name" value="dnaG"/>
    <property type="match status" value="1"/>
</dbReference>
<dbReference type="InterPro" id="IPR006295">
    <property type="entry name" value="DNA_primase_DnaG"/>
</dbReference>
<dbReference type="GO" id="GO:0008270">
    <property type="term" value="F:zinc ion binding"/>
    <property type="evidence" value="ECO:0007669"/>
    <property type="project" value="UniProtKB-UniRule"/>
</dbReference>
<dbReference type="GO" id="GO:0003899">
    <property type="term" value="F:DNA-directed RNA polymerase activity"/>
    <property type="evidence" value="ECO:0007669"/>
    <property type="project" value="UniProtKB-UniRule"/>
</dbReference>
<dbReference type="Gene3D" id="3.40.1360.10">
    <property type="match status" value="1"/>
</dbReference>
<accession>A0A2L2XC63</accession>
<comment type="domain">
    <text evidence="12">Contains an N-terminal zinc-binding domain, a central core domain that contains the primase activity, and a C-terminal DnaB-binding domain.</text>
</comment>
<comment type="subunit">
    <text evidence="12">Monomer. Interacts with DnaB.</text>
</comment>
<dbReference type="Gene3D" id="1.10.860.10">
    <property type="entry name" value="DNAb Helicase, Chain A"/>
    <property type="match status" value="1"/>
</dbReference>
<dbReference type="GO" id="GO:0000428">
    <property type="term" value="C:DNA-directed RNA polymerase complex"/>
    <property type="evidence" value="ECO:0007669"/>
    <property type="project" value="UniProtKB-KW"/>
</dbReference>
<dbReference type="InterPro" id="IPR013264">
    <property type="entry name" value="DNAG_N"/>
</dbReference>
<evidence type="ECO:0000256" key="5">
    <source>
        <dbReference type="ARBA" id="ARBA00022705"/>
    </source>
</evidence>
<keyword evidence="3 12" id="KW-0808">Transferase</keyword>
<keyword evidence="11 12" id="KW-0804">Transcription</keyword>
<dbReference type="OrthoDB" id="9803773at2"/>
<evidence type="ECO:0000256" key="3">
    <source>
        <dbReference type="ARBA" id="ARBA00022679"/>
    </source>
</evidence>
<dbReference type="PIRSF" id="PIRSF002811">
    <property type="entry name" value="DnaG"/>
    <property type="match status" value="1"/>
</dbReference>
<dbReference type="Pfam" id="PF13155">
    <property type="entry name" value="Toprim_2"/>
    <property type="match status" value="1"/>
</dbReference>